<dbReference type="Proteomes" id="UP000299102">
    <property type="component" value="Unassembled WGS sequence"/>
</dbReference>
<evidence type="ECO:0000256" key="1">
    <source>
        <dbReference type="SAM" id="MobiDB-lite"/>
    </source>
</evidence>
<comment type="caution">
    <text evidence="2">The sequence shown here is derived from an EMBL/GenBank/DDBJ whole genome shotgun (WGS) entry which is preliminary data.</text>
</comment>
<dbReference type="AlphaFoldDB" id="A0A4C1XR25"/>
<dbReference type="EMBL" id="BGZK01000944">
    <property type="protein sequence ID" value="GBP65958.1"/>
    <property type="molecule type" value="Genomic_DNA"/>
</dbReference>
<accession>A0A4C1XR25</accession>
<feature type="compositionally biased region" description="Polar residues" evidence="1">
    <location>
        <begin position="25"/>
        <end position="34"/>
    </location>
</feature>
<reference evidence="2 3" key="1">
    <citation type="journal article" date="2019" name="Commun. Biol.">
        <title>The bagworm genome reveals a unique fibroin gene that provides high tensile strength.</title>
        <authorList>
            <person name="Kono N."/>
            <person name="Nakamura H."/>
            <person name="Ohtoshi R."/>
            <person name="Tomita M."/>
            <person name="Numata K."/>
            <person name="Arakawa K."/>
        </authorList>
    </citation>
    <scope>NUCLEOTIDE SEQUENCE [LARGE SCALE GENOMIC DNA]</scope>
</reference>
<sequence>MLRSSFAGSQPRVEQPRHNDAKNRSPLSNNQRCSRISEPGFPVTKGGLRLRQFDSAPSGRPSSYDGRRDRD</sequence>
<gene>
    <name evidence="2" type="ORF">EVAR_45878_1</name>
</gene>
<protein>
    <submittedName>
        <fullName evidence="2">Uncharacterized protein</fullName>
    </submittedName>
</protein>
<evidence type="ECO:0000313" key="3">
    <source>
        <dbReference type="Proteomes" id="UP000299102"/>
    </source>
</evidence>
<name>A0A4C1XR25_EUMVA</name>
<evidence type="ECO:0000313" key="2">
    <source>
        <dbReference type="EMBL" id="GBP65958.1"/>
    </source>
</evidence>
<proteinExistence type="predicted"/>
<organism evidence="2 3">
    <name type="scientific">Eumeta variegata</name>
    <name type="common">Bagworm moth</name>
    <name type="synonym">Eumeta japonica</name>
    <dbReference type="NCBI Taxonomy" id="151549"/>
    <lineage>
        <taxon>Eukaryota</taxon>
        <taxon>Metazoa</taxon>
        <taxon>Ecdysozoa</taxon>
        <taxon>Arthropoda</taxon>
        <taxon>Hexapoda</taxon>
        <taxon>Insecta</taxon>
        <taxon>Pterygota</taxon>
        <taxon>Neoptera</taxon>
        <taxon>Endopterygota</taxon>
        <taxon>Lepidoptera</taxon>
        <taxon>Glossata</taxon>
        <taxon>Ditrysia</taxon>
        <taxon>Tineoidea</taxon>
        <taxon>Psychidae</taxon>
        <taxon>Oiketicinae</taxon>
        <taxon>Eumeta</taxon>
    </lineage>
</organism>
<feature type="region of interest" description="Disordered" evidence="1">
    <location>
        <begin position="1"/>
        <end position="71"/>
    </location>
</feature>
<keyword evidence="3" id="KW-1185">Reference proteome</keyword>
<feature type="compositionally biased region" description="Basic and acidic residues" evidence="1">
    <location>
        <begin position="14"/>
        <end position="23"/>
    </location>
</feature>